<dbReference type="EMBL" id="ML996106">
    <property type="protein sequence ID" value="KAF2739084.1"/>
    <property type="molecule type" value="Genomic_DNA"/>
</dbReference>
<feature type="transmembrane region" description="Helical" evidence="2">
    <location>
        <begin position="209"/>
        <end position="233"/>
    </location>
</feature>
<keyword evidence="2" id="KW-0812">Transmembrane</keyword>
<evidence type="ECO:0000313" key="5">
    <source>
        <dbReference type="Proteomes" id="UP000799444"/>
    </source>
</evidence>
<evidence type="ECO:0000256" key="3">
    <source>
        <dbReference type="SAM" id="SignalP"/>
    </source>
</evidence>
<keyword evidence="2" id="KW-0472">Membrane</keyword>
<reference evidence="4" key="1">
    <citation type="journal article" date="2020" name="Stud. Mycol.">
        <title>101 Dothideomycetes genomes: a test case for predicting lifestyles and emergence of pathogens.</title>
        <authorList>
            <person name="Haridas S."/>
            <person name="Albert R."/>
            <person name="Binder M."/>
            <person name="Bloem J."/>
            <person name="Labutti K."/>
            <person name="Salamov A."/>
            <person name="Andreopoulos B."/>
            <person name="Baker S."/>
            <person name="Barry K."/>
            <person name="Bills G."/>
            <person name="Bluhm B."/>
            <person name="Cannon C."/>
            <person name="Castanera R."/>
            <person name="Culley D."/>
            <person name="Daum C."/>
            <person name="Ezra D."/>
            <person name="Gonzalez J."/>
            <person name="Henrissat B."/>
            <person name="Kuo A."/>
            <person name="Liang C."/>
            <person name="Lipzen A."/>
            <person name="Lutzoni F."/>
            <person name="Magnuson J."/>
            <person name="Mondo S."/>
            <person name="Nolan M."/>
            <person name="Ohm R."/>
            <person name="Pangilinan J."/>
            <person name="Park H.-J."/>
            <person name="Ramirez L."/>
            <person name="Alfaro M."/>
            <person name="Sun H."/>
            <person name="Tritt A."/>
            <person name="Yoshinaga Y."/>
            <person name="Zwiers L.-H."/>
            <person name="Turgeon B."/>
            <person name="Goodwin S."/>
            <person name="Spatafora J."/>
            <person name="Crous P."/>
            <person name="Grigoriev I."/>
        </authorList>
    </citation>
    <scope>NUCLEOTIDE SEQUENCE</scope>
    <source>
        <strain evidence="4">CBS 125425</strain>
    </source>
</reference>
<sequence length="289" mass="30932">MMTLFVPLLVLLADVIAAEQACYGLDGTALDSTYGPCNPGARHSGCCAIHRPPGSTDICLDNGLCMATNGQYMGTIWQDGCTDPTGQDPGCPKLCPDARTDFDGLTKVVAWNVQMCEFGSYCCRAVNDDNNCCNNSTAPKVQVQNIGAFQFETSTAGLSTTSSPVSSSTLAPSTVFATAVSTGEPFQQTPTSESTAAAQQTCEKDKSAMVGGVVGSLLGATILTLVATMVWLLQKEKRQRKLKEHYEEQFGQTWAYRRTILVESDSRERVEISSPDDEKQRMGPAAAHS</sequence>
<evidence type="ECO:0000256" key="1">
    <source>
        <dbReference type="SAM" id="MobiDB-lite"/>
    </source>
</evidence>
<feature type="compositionally biased region" description="Basic and acidic residues" evidence="1">
    <location>
        <begin position="266"/>
        <end position="281"/>
    </location>
</feature>
<dbReference type="Proteomes" id="UP000799444">
    <property type="component" value="Unassembled WGS sequence"/>
</dbReference>
<feature type="region of interest" description="Disordered" evidence="1">
    <location>
        <begin position="266"/>
        <end position="289"/>
    </location>
</feature>
<dbReference type="OrthoDB" id="5215637at2759"/>
<evidence type="ECO:0000313" key="4">
    <source>
        <dbReference type="EMBL" id="KAF2739084.1"/>
    </source>
</evidence>
<protein>
    <submittedName>
        <fullName evidence="4">Uncharacterized protein</fullName>
    </submittedName>
</protein>
<comment type="caution">
    <text evidence="4">The sequence shown here is derived from an EMBL/GenBank/DDBJ whole genome shotgun (WGS) entry which is preliminary data.</text>
</comment>
<keyword evidence="3" id="KW-0732">Signal</keyword>
<feature type="chain" id="PRO_5040376441" evidence="3">
    <location>
        <begin position="19"/>
        <end position="289"/>
    </location>
</feature>
<evidence type="ECO:0000256" key="2">
    <source>
        <dbReference type="SAM" id="Phobius"/>
    </source>
</evidence>
<organism evidence="4 5">
    <name type="scientific">Polyplosphaeria fusca</name>
    <dbReference type="NCBI Taxonomy" id="682080"/>
    <lineage>
        <taxon>Eukaryota</taxon>
        <taxon>Fungi</taxon>
        <taxon>Dikarya</taxon>
        <taxon>Ascomycota</taxon>
        <taxon>Pezizomycotina</taxon>
        <taxon>Dothideomycetes</taxon>
        <taxon>Pleosporomycetidae</taxon>
        <taxon>Pleosporales</taxon>
        <taxon>Tetraplosphaeriaceae</taxon>
        <taxon>Polyplosphaeria</taxon>
    </lineage>
</organism>
<proteinExistence type="predicted"/>
<keyword evidence="5" id="KW-1185">Reference proteome</keyword>
<gene>
    <name evidence="4" type="ORF">EJ04DRAFT_520002</name>
</gene>
<dbReference type="AlphaFoldDB" id="A0A9P4R9D5"/>
<name>A0A9P4R9D5_9PLEO</name>
<feature type="signal peptide" evidence="3">
    <location>
        <begin position="1"/>
        <end position="18"/>
    </location>
</feature>
<accession>A0A9P4R9D5</accession>
<keyword evidence="2" id="KW-1133">Transmembrane helix</keyword>